<organism evidence="1 2">
    <name type="scientific">Acanthosepion pharaonis</name>
    <name type="common">Pharaoh cuttlefish</name>
    <name type="synonym">Sepia pharaonis</name>
    <dbReference type="NCBI Taxonomy" id="158019"/>
    <lineage>
        <taxon>Eukaryota</taxon>
        <taxon>Metazoa</taxon>
        <taxon>Spiralia</taxon>
        <taxon>Lophotrochozoa</taxon>
        <taxon>Mollusca</taxon>
        <taxon>Cephalopoda</taxon>
        <taxon>Coleoidea</taxon>
        <taxon>Decapodiformes</taxon>
        <taxon>Sepiida</taxon>
        <taxon>Sepiina</taxon>
        <taxon>Sepiidae</taxon>
        <taxon>Acanthosepion</taxon>
    </lineage>
</organism>
<reference evidence="1" key="1">
    <citation type="submission" date="2021-01" db="EMBL/GenBank/DDBJ databases">
        <authorList>
            <person name="Li R."/>
            <person name="Bekaert M."/>
        </authorList>
    </citation>
    <scope>NUCLEOTIDE SEQUENCE</scope>
    <source>
        <strain evidence="1">Farmed</strain>
    </source>
</reference>
<dbReference type="Proteomes" id="UP000597762">
    <property type="component" value="Unassembled WGS sequence"/>
</dbReference>
<dbReference type="AlphaFoldDB" id="A0A812DSK3"/>
<comment type="caution">
    <text evidence="1">The sequence shown here is derived from an EMBL/GenBank/DDBJ whole genome shotgun (WGS) entry which is preliminary data.</text>
</comment>
<gene>
    <name evidence="1" type="ORF">SPHA_59087</name>
</gene>
<evidence type="ECO:0000313" key="2">
    <source>
        <dbReference type="Proteomes" id="UP000597762"/>
    </source>
</evidence>
<evidence type="ECO:0000313" key="1">
    <source>
        <dbReference type="EMBL" id="CAE1306973.1"/>
    </source>
</evidence>
<dbReference type="Gene3D" id="3.55.50.30">
    <property type="match status" value="1"/>
</dbReference>
<evidence type="ECO:0008006" key="3">
    <source>
        <dbReference type="Google" id="ProtNLM"/>
    </source>
</evidence>
<name>A0A812DSK3_ACAPH</name>
<proteinExistence type="predicted"/>
<dbReference type="EMBL" id="CAHIKZ030004087">
    <property type="protein sequence ID" value="CAE1306973.1"/>
    <property type="molecule type" value="Genomic_DNA"/>
</dbReference>
<accession>A0A812DSK3</accession>
<sequence>MTTTEDIYEQAALWHQGQHRDDFDWDGFTRWLAANPEHRACYNEIALPDEEIDRLRPALLPRAVKTKAHANGCAGASSRAPLQPRPWPSYHCRFCAFDAPTASPRRESDTCAGSTLVANVDNAHHVRLTGTAFFDVRHDPASPFTVEGSRLPRQRCRYPVRCLSGERYSQGWRFRPGLCPGKALSQTQGRGVVEITARRPRPSGAGGRAGSCITARRSGWSSPMCRATQVGGWRSTATRANRRFSGVITIEAGVSAYRRAQAVDGVGCEWKEALCVSSVVLAASVAGPAAAQDRVLSIDVPAGTLETMLAALATQTKTSFALDAPLPQRRAIALRGRMTIDAALRATLGRHRPLGPPRRTGDLFGYRLPPAARTPARQPPAQIQPFHRTSSSPPGRCASCFRKCRDRSRSMYWMEAPPRPRTLARRRWRPGSGIDCYEWRAVRADCSCGA</sequence>
<keyword evidence="2" id="KW-1185">Reference proteome</keyword>
<protein>
    <recommendedName>
        <fullName evidence="3">DUF4880 domain-containing protein</fullName>
    </recommendedName>
</protein>